<dbReference type="EMBL" id="MCFF01000034">
    <property type="protein sequence ID" value="ORZ09435.1"/>
    <property type="molecule type" value="Genomic_DNA"/>
</dbReference>
<proteinExistence type="predicted"/>
<dbReference type="Proteomes" id="UP000193648">
    <property type="component" value="Unassembled WGS sequence"/>
</dbReference>
<organism evidence="1 2">
    <name type="scientific">Lobosporangium transversale</name>
    <dbReference type="NCBI Taxonomy" id="64571"/>
    <lineage>
        <taxon>Eukaryota</taxon>
        <taxon>Fungi</taxon>
        <taxon>Fungi incertae sedis</taxon>
        <taxon>Mucoromycota</taxon>
        <taxon>Mortierellomycotina</taxon>
        <taxon>Mortierellomycetes</taxon>
        <taxon>Mortierellales</taxon>
        <taxon>Mortierellaceae</taxon>
        <taxon>Lobosporangium</taxon>
    </lineage>
</organism>
<keyword evidence="2" id="KW-1185">Reference proteome</keyword>
<name>A0A1Y2GJU0_9FUNG</name>
<evidence type="ECO:0000313" key="2">
    <source>
        <dbReference type="Proteomes" id="UP000193648"/>
    </source>
</evidence>
<dbReference type="RefSeq" id="XP_021878888.1">
    <property type="nucleotide sequence ID" value="XM_022019529.1"/>
</dbReference>
<protein>
    <submittedName>
        <fullName evidence="1">Uncharacterized protein</fullName>
    </submittedName>
</protein>
<accession>A0A1Y2GJU0</accession>
<reference evidence="1 2" key="1">
    <citation type="submission" date="2016-07" db="EMBL/GenBank/DDBJ databases">
        <title>Pervasive Adenine N6-methylation of Active Genes in Fungi.</title>
        <authorList>
            <consortium name="DOE Joint Genome Institute"/>
            <person name="Mondo S.J."/>
            <person name="Dannebaum R.O."/>
            <person name="Kuo R.C."/>
            <person name="Labutti K."/>
            <person name="Haridas S."/>
            <person name="Kuo A."/>
            <person name="Salamov A."/>
            <person name="Ahrendt S.R."/>
            <person name="Lipzen A."/>
            <person name="Sullivan W."/>
            <person name="Andreopoulos W.B."/>
            <person name="Clum A."/>
            <person name="Lindquist E."/>
            <person name="Daum C."/>
            <person name="Ramamoorthy G.K."/>
            <person name="Gryganskyi A."/>
            <person name="Culley D."/>
            <person name="Magnuson J.K."/>
            <person name="James T.Y."/>
            <person name="O'Malley M.A."/>
            <person name="Stajich J.E."/>
            <person name="Spatafora J.W."/>
            <person name="Visel A."/>
            <person name="Grigoriev I.V."/>
        </authorList>
    </citation>
    <scope>NUCLEOTIDE SEQUENCE [LARGE SCALE GENOMIC DNA]</scope>
    <source>
        <strain evidence="1 2">NRRL 3116</strain>
    </source>
</reference>
<dbReference type="GeneID" id="33561374"/>
<dbReference type="InParanoid" id="A0A1Y2GJU0"/>
<dbReference type="AlphaFoldDB" id="A0A1Y2GJU0"/>
<gene>
    <name evidence="1" type="ORF">BCR41DRAFT_139221</name>
</gene>
<evidence type="ECO:0000313" key="1">
    <source>
        <dbReference type="EMBL" id="ORZ09435.1"/>
    </source>
</evidence>
<sequence length="225" mass="26568">MPKLKNEIAAITERAYGNWFLTSKDKSFSAFVSKFTIISKVQADELYRGLLQNTRLEQGKRKKLNKKYQQWIDTKSLSFWLTYLDGLTSKKILKVHLSFHIRQEMTTWTYKDHNYFHYFKQFIHSSPFFPLHGKGYVDLTIHFEDPSSFLYFLNAQNKKAFKHLKKTLEIESYISTSFPEFDSICTSIFSPSVITFDEAKQSIREAVLKNMNNSILDYFMEILLS</sequence>
<comment type="caution">
    <text evidence="1">The sequence shown here is derived from an EMBL/GenBank/DDBJ whole genome shotgun (WGS) entry which is preliminary data.</text>
</comment>